<evidence type="ECO:0000313" key="4">
    <source>
        <dbReference type="Proteomes" id="UP001595798"/>
    </source>
</evidence>
<dbReference type="Pfam" id="PF25231">
    <property type="entry name" value="DUF7847"/>
    <property type="match status" value="1"/>
</dbReference>
<dbReference type="Proteomes" id="UP001595798">
    <property type="component" value="Unassembled WGS sequence"/>
</dbReference>
<dbReference type="RefSeq" id="WP_379886374.1">
    <property type="nucleotide sequence ID" value="NZ_JBHSDI010000010.1"/>
</dbReference>
<feature type="domain" description="DUF7847" evidence="2">
    <location>
        <begin position="102"/>
        <end position="213"/>
    </location>
</feature>
<feature type="transmembrane region" description="Helical" evidence="1">
    <location>
        <begin position="20"/>
        <end position="41"/>
    </location>
</feature>
<reference evidence="4" key="1">
    <citation type="journal article" date="2019" name="Int. J. Syst. Evol. Microbiol.">
        <title>The Global Catalogue of Microorganisms (GCM) 10K type strain sequencing project: providing services to taxonomists for standard genome sequencing and annotation.</title>
        <authorList>
            <consortium name="The Broad Institute Genomics Platform"/>
            <consortium name="The Broad Institute Genome Sequencing Center for Infectious Disease"/>
            <person name="Wu L."/>
            <person name="Ma J."/>
        </authorList>
    </citation>
    <scope>NUCLEOTIDE SEQUENCE [LARGE SCALE GENOMIC DNA]</scope>
    <source>
        <strain evidence="4">CECT 7297</strain>
    </source>
</reference>
<feature type="transmembrane region" description="Helical" evidence="1">
    <location>
        <begin position="189"/>
        <end position="212"/>
    </location>
</feature>
<organism evidence="3 4">
    <name type="scientific">Marinobacter lacisalsi</name>
    <dbReference type="NCBI Taxonomy" id="475979"/>
    <lineage>
        <taxon>Bacteria</taxon>
        <taxon>Pseudomonadati</taxon>
        <taxon>Pseudomonadota</taxon>
        <taxon>Gammaproteobacteria</taxon>
        <taxon>Pseudomonadales</taxon>
        <taxon>Marinobacteraceae</taxon>
        <taxon>Marinobacter</taxon>
    </lineage>
</organism>
<dbReference type="EMBL" id="JBHSDI010000010">
    <property type="protein sequence ID" value="MFC4258848.1"/>
    <property type="molecule type" value="Genomic_DNA"/>
</dbReference>
<keyword evidence="1" id="KW-0812">Transmembrane</keyword>
<sequence length="227" mass="25535">MFSTLLSDSFIFFRNHFSAIAAIILPIIIPFEIFSALYQHLIASDGYALADQLILMIIGLMIYPIYAGGLVFFIVSVLRREPIDNNTAWRMAWANWSRYLLVTVMITVAVMFGLSLLIVPGIILGARLAFSEFEVLLGGNDPVTAISKSWQLTREYMWYLAGGFILFTVALYAPYILLEYISSPDSPLYWATSSVLNVLVALFGALYTVFAFRIYDLVKPQTPPETE</sequence>
<gene>
    <name evidence="3" type="ORF">ACFOZ5_07370</name>
</gene>
<feature type="transmembrane region" description="Helical" evidence="1">
    <location>
        <begin position="53"/>
        <end position="78"/>
    </location>
</feature>
<feature type="transmembrane region" description="Helical" evidence="1">
    <location>
        <begin position="156"/>
        <end position="177"/>
    </location>
</feature>
<keyword evidence="4" id="KW-1185">Reference proteome</keyword>
<protein>
    <recommendedName>
        <fullName evidence="2">DUF7847 domain-containing protein</fullName>
    </recommendedName>
</protein>
<evidence type="ECO:0000259" key="2">
    <source>
        <dbReference type="Pfam" id="PF25231"/>
    </source>
</evidence>
<evidence type="ECO:0000256" key="1">
    <source>
        <dbReference type="SAM" id="Phobius"/>
    </source>
</evidence>
<proteinExistence type="predicted"/>
<feature type="transmembrane region" description="Helical" evidence="1">
    <location>
        <begin position="98"/>
        <end position="124"/>
    </location>
</feature>
<accession>A0ABV8QGS8</accession>
<keyword evidence="1" id="KW-0472">Membrane</keyword>
<dbReference type="InterPro" id="IPR057169">
    <property type="entry name" value="DUF7847"/>
</dbReference>
<comment type="caution">
    <text evidence="3">The sequence shown here is derived from an EMBL/GenBank/DDBJ whole genome shotgun (WGS) entry which is preliminary data.</text>
</comment>
<evidence type="ECO:0000313" key="3">
    <source>
        <dbReference type="EMBL" id="MFC4258848.1"/>
    </source>
</evidence>
<name>A0ABV8QGS8_9GAMM</name>
<keyword evidence="1" id="KW-1133">Transmembrane helix</keyword>